<comment type="caution">
    <text evidence="1">The sequence shown here is derived from an EMBL/GenBank/DDBJ whole genome shotgun (WGS) entry which is preliminary data.</text>
</comment>
<dbReference type="Proteomes" id="UP001243846">
    <property type="component" value="Unassembled WGS sequence"/>
</dbReference>
<evidence type="ECO:0000313" key="2">
    <source>
        <dbReference type="Proteomes" id="UP001243846"/>
    </source>
</evidence>
<organism evidence="1 2">
    <name type="scientific">Paracoccus cavernae</name>
    <dbReference type="NCBI Taxonomy" id="1571207"/>
    <lineage>
        <taxon>Bacteria</taxon>
        <taxon>Pseudomonadati</taxon>
        <taxon>Pseudomonadota</taxon>
        <taxon>Alphaproteobacteria</taxon>
        <taxon>Rhodobacterales</taxon>
        <taxon>Paracoccaceae</taxon>
        <taxon>Paracoccus</taxon>
    </lineage>
</organism>
<sequence length="59" mass="6002">MVLEVGSKQFLIGASALANSLSLQEINANGTFGTVRILSAETGIGLNQPTQLEAVTVAG</sequence>
<dbReference type="EMBL" id="JAUFRC010000001">
    <property type="protein sequence ID" value="MDN3713190.1"/>
    <property type="molecule type" value="Genomic_DNA"/>
</dbReference>
<reference evidence="2" key="1">
    <citation type="journal article" date="2019" name="Int. J. Syst. Evol. Microbiol.">
        <title>The Global Catalogue of Microorganisms (GCM) 10K type strain sequencing project: providing services to taxonomists for standard genome sequencing and annotation.</title>
        <authorList>
            <consortium name="The Broad Institute Genomics Platform"/>
            <consortium name="The Broad Institute Genome Sequencing Center for Infectious Disease"/>
            <person name="Wu L."/>
            <person name="Ma J."/>
        </authorList>
    </citation>
    <scope>NUCLEOTIDE SEQUENCE [LARGE SCALE GENOMIC DNA]</scope>
    <source>
        <strain evidence="2">CECT 8482</strain>
    </source>
</reference>
<gene>
    <name evidence="1" type="ORF">QWZ10_18235</name>
</gene>
<accession>A0ABT8D9L7</accession>
<protein>
    <submittedName>
        <fullName evidence="1">Uncharacterized protein</fullName>
    </submittedName>
</protein>
<keyword evidence="2" id="KW-1185">Reference proteome</keyword>
<proteinExistence type="predicted"/>
<name>A0ABT8D9L7_9RHOB</name>
<evidence type="ECO:0000313" key="1">
    <source>
        <dbReference type="EMBL" id="MDN3713190.1"/>
    </source>
</evidence>